<reference evidence="3 4" key="1">
    <citation type="submission" date="2022-01" db="EMBL/GenBank/DDBJ databases">
        <title>A high-quality chromosome-level genome assembly of rohu carp, Labeo rohita.</title>
        <authorList>
            <person name="Arick M.A. II"/>
            <person name="Hsu C.-Y."/>
            <person name="Magbanua Z."/>
            <person name="Pechanova O."/>
            <person name="Grover C."/>
            <person name="Miller E."/>
            <person name="Thrash A."/>
            <person name="Ezzel L."/>
            <person name="Alam S."/>
            <person name="Benzie J."/>
            <person name="Hamilton M."/>
            <person name="Karsi A."/>
            <person name="Lawrence M.L."/>
            <person name="Peterson D.G."/>
        </authorList>
    </citation>
    <scope>NUCLEOTIDE SEQUENCE [LARGE SCALE GENOMIC DNA]</scope>
    <source>
        <strain evidence="4">BAU-BD-2019</strain>
        <tissue evidence="3">Blood</tissue>
    </source>
</reference>
<comment type="caution">
    <text evidence="1">Lacks conserved residue(s) required for the propagation of feature annotation.</text>
</comment>
<protein>
    <submittedName>
        <fullName evidence="3">Neurexin-1a</fullName>
    </submittedName>
</protein>
<comment type="caution">
    <text evidence="3">The sequence shown here is derived from an EMBL/GenBank/DDBJ whole genome shotgun (WGS) entry which is preliminary data.</text>
</comment>
<dbReference type="InterPro" id="IPR001791">
    <property type="entry name" value="Laminin_G"/>
</dbReference>
<dbReference type="PANTHER" id="PTHR15036:SF92">
    <property type="entry name" value="NEUREXIN 2A ALPHA"/>
    <property type="match status" value="1"/>
</dbReference>
<accession>A0ABQ8LLF8</accession>
<dbReference type="InterPro" id="IPR013320">
    <property type="entry name" value="ConA-like_dom_sf"/>
</dbReference>
<dbReference type="InterPro" id="IPR050372">
    <property type="entry name" value="Neurexin-related_CASP"/>
</dbReference>
<organism evidence="3 4">
    <name type="scientific">Labeo rohita</name>
    <name type="common">Indian major carp</name>
    <name type="synonym">Cyprinus rohita</name>
    <dbReference type="NCBI Taxonomy" id="84645"/>
    <lineage>
        <taxon>Eukaryota</taxon>
        <taxon>Metazoa</taxon>
        <taxon>Chordata</taxon>
        <taxon>Craniata</taxon>
        <taxon>Vertebrata</taxon>
        <taxon>Euteleostomi</taxon>
        <taxon>Actinopterygii</taxon>
        <taxon>Neopterygii</taxon>
        <taxon>Teleostei</taxon>
        <taxon>Ostariophysi</taxon>
        <taxon>Cypriniformes</taxon>
        <taxon>Cyprinidae</taxon>
        <taxon>Labeoninae</taxon>
        <taxon>Labeonini</taxon>
        <taxon>Labeo</taxon>
    </lineage>
</organism>
<dbReference type="PROSITE" id="PS50025">
    <property type="entry name" value="LAM_G_DOMAIN"/>
    <property type="match status" value="1"/>
</dbReference>
<dbReference type="PANTHER" id="PTHR15036">
    <property type="entry name" value="PIKACHURIN-LIKE PROTEIN"/>
    <property type="match status" value="1"/>
</dbReference>
<dbReference type="EMBL" id="JACTAM010000021">
    <property type="protein sequence ID" value="KAI2651270.1"/>
    <property type="molecule type" value="Genomic_DNA"/>
</dbReference>
<gene>
    <name evidence="3" type="ORF">H4Q32_019317</name>
</gene>
<keyword evidence="4" id="KW-1185">Reference proteome</keyword>
<sequence>MLLRTQEQGKVGVIFNVGTDDITIDEPAVTVNDGKYHVVRFTRSGGNATLQVDNQPVIERFPSGRTPQRTGKAIFWKGGSHYTCGSCLPLIAAVPQEDIFSVSNSDAVFPVLIFHSVSPMLCFTAGNIDNERLAIARQRIPYRLGRVVDEWLLDKGRQLTIFNSQAAIKVGGQDKGRPFQGQISGLYYNGLQVLKLAAEGDPNVQVTGNLRLVGDAPSVLSTETTSATPPAAADMSTTIMETTTTMATTTTRRQRSPSLKDSITQVGTVDGEFIQRGGTIE</sequence>
<proteinExistence type="predicted"/>
<evidence type="ECO:0000259" key="2">
    <source>
        <dbReference type="PROSITE" id="PS50025"/>
    </source>
</evidence>
<evidence type="ECO:0000313" key="4">
    <source>
        <dbReference type="Proteomes" id="UP000830375"/>
    </source>
</evidence>
<dbReference type="SUPFAM" id="SSF49899">
    <property type="entry name" value="Concanavalin A-like lectins/glucanases"/>
    <property type="match status" value="1"/>
</dbReference>
<name>A0ABQ8LLF8_LABRO</name>
<dbReference type="Proteomes" id="UP000830375">
    <property type="component" value="Unassembled WGS sequence"/>
</dbReference>
<dbReference type="CDD" id="cd00110">
    <property type="entry name" value="LamG"/>
    <property type="match status" value="1"/>
</dbReference>
<evidence type="ECO:0000313" key="3">
    <source>
        <dbReference type="EMBL" id="KAI2651270.1"/>
    </source>
</evidence>
<evidence type="ECO:0000256" key="1">
    <source>
        <dbReference type="PROSITE-ProRule" id="PRU00122"/>
    </source>
</evidence>
<dbReference type="Gene3D" id="2.60.120.200">
    <property type="match status" value="1"/>
</dbReference>
<dbReference type="Pfam" id="PF02210">
    <property type="entry name" value="Laminin_G_2"/>
    <property type="match status" value="1"/>
</dbReference>
<feature type="domain" description="Laminin G" evidence="2">
    <location>
        <begin position="1"/>
        <end position="122"/>
    </location>
</feature>